<reference evidence="2" key="1">
    <citation type="submission" date="2015-09" db="EMBL/GenBank/DDBJ databases">
        <title>Whole genome sequence of Pseudomonas fluorescens FW300-N2E3.</title>
        <authorList>
            <person name="Ray J."/>
            <person name="Melnyk R."/>
            <person name="Deutschbauer A."/>
        </authorList>
    </citation>
    <scope>NUCLEOTIDE SEQUENCE [LARGE SCALE GENOMIC DNA]</scope>
    <source>
        <strain evidence="2">FW300-N2E3</strain>
    </source>
</reference>
<dbReference type="AlphaFoldDB" id="A0A0N9WE86"/>
<gene>
    <name evidence="1" type="ORF">AO353_17180</name>
</gene>
<dbReference type="OrthoDB" id="9880663at2"/>
<dbReference type="EMBL" id="CP012830">
    <property type="protein sequence ID" value="ALI02728.1"/>
    <property type="molecule type" value="Genomic_DNA"/>
</dbReference>
<proteinExistence type="predicted"/>
<dbReference type="RefSeq" id="WP_054596028.1">
    <property type="nucleotide sequence ID" value="NZ_CP012830.1"/>
</dbReference>
<evidence type="ECO:0000313" key="2">
    <source>
        <dbReference type="Proteomes" id="UP000066487"/>
    </source>
</evidence>
<reference evidence="1 2" key="2">
    <citation type="journal article" date="2018" name="Nature">
        <title>Mutant phenotypes for thousands of bacterial genes of unknown function.</title>
        <authorList>
            <person name="Price M.N."/>
            <person name="Wetmore K.M."/>
            <person name="Waters R.J."/>
            <person name="Callaghan M."/>
            <person name="Ray J."/>
            <person name="Liu H."/>
            <person name="Kuehl J.V."/>
            <person name="Melnyk R.A."/>
            <person name="Lamson J.S."/>
            <person name="Suh Y."/>
            <person name="Carlson H.K."/>
            <person name="Esquivel Z."/>
            <person name="Sadeeshkumar H."/>
            <person name="Chakraborty R."/>
            <person name="Zane G.M."/>
            <person name="Rubin B.E."/>
            <person name="Wall J.D."/>
            <person name="Visel A."/>
            <person name="Bristow J."/>
            <person name="Blow M.J."/>
            <person name="Arkin A.P."/>
            <person name="Deutschbauer A.M."/>
        </authorList>
    </citation>
    <scope>NUCLEOTIDE SEQUENCE [LARGE SCALE GENOMIC DNA]</scope>
    <source>
        <strain evidence="1 2">FW300-N2E3</strain>
    </source>
</reference>
<sequence length="101" mass="11350">MTVLVGNYGIQSLRQREVSTLLPAGKRLTLISNARPMRLQKTKKLMLRQWFYSGAVAACTKEAVKHNAVAMGVFPDTLLESRVTDTTNAVRITRIYLNSIR</sequence>
<dbReference type="Proteomes" id="UP000066487">
    <property type="component" value="Chromosome"/>
</dbReference>
<accession>A0A0N9WE86</accession>
<protein>
    <submittedName>
        <fullName evidence="1">Uncharacterized protein</fullName>
    </submittedName>
</protein>
<evidence type="ECO:0000313" key="1">
    <source>
        <dbReference type="EMBL" id="ALI02728.1"/>
    </source>
</evidence>
<name>A0A0N9WE86_PSEFL</name>
<organism evidence="1 2">
    <name type="scientific">Pseudomonas fluorescens</name>
    <dbReference type="NCBI Taxonomy" id="294"/>
    <lineage>
        <taxon>Bacteria</taxon>
        <taxon>Pseudomonadati</taxon>
        <taxon>Pseudomonadota</taxon>
        <taxon>Gammaproteobacteria</taxon>
        <taxon>Pseudomonadales</taxon>
        <taxon>Pseudomonadaceae</taxon>
        <taxon>Pseudomonas</taxon>
    </lineage>
</organism>